<keyword evidence="8" id="KW-1185">Reference proteome</keyword>
<feature type="region of interest" description="Disordered" evidence="6">
    <location>
        <begin position="217"/>
        <end position="253"/>
    </location>
</feature>
<dbReference type="SUPFAM" id="SSF47459">
    <property type="entry name" value="HLH, helix-loop-helix DNA-binding domain"/>
    <property type="match status" value="1"/>
</dbReference>
<dbReference type="GO" id="GO:0000978">
    <property type="term" value="F:RNA polymerase II cis-regulatory region sequence-specific DNA binding"/>
    <property type="evidence" value="ECO:0007669"/>
    <property type="project" value="TreeGrafter"/>
</dbReference>
<dbReference type="GO" id="GO:0000981">
    <property type="term" value="F:DNA-binding transcription factor activity, RNA polymerase II-specific"/>
    <property type="evidence" value="ECO:0007669"/>
    <property type="project" value="TreeGrafter"/>
</dbReference>
<dbReference type="PANTHER" id="PTHR16223">
    <property type="entry name" value="TRANSCRIPTION FACTOR BHLH83-RELATED"/>
    <property type="match status" value="1"/>
</dbReference>
<organism evidence="7">
    <name type="scientific">Oryza barthii</name>
    <dbReference type="NCBI Taxonomy" id="65489"/>
    <lineage>
        <taxon>Eukaryota</taxon>
        <taxon>Viridiplantae</taxon>
        <taxon>Streptophyta</taxon>
        <taxon>Embryophyta</taxon>
        <taxon>Tracheophyta</taxon>
        <taxon>Spermatophyta</taxon>
        <taxon>Magnoliopsida</taxon>
        <taxon>Liliopsida</taxon>
        <taxon>Poales</taxon>
        <taxon>Poaceae</taxon>
        <taxon>BOP clade</taxon>
        <taxon>Oryzoideae</taxon>
        <taxon>Oryzeae</taxon>
        <taxon>Oryzinae</taxon>
        <taxon>Oryza</taxon>
    </lineage>
</organism>
<comment type="subcellular location">
    <subcellularLocation>
        <location evidence="1">Nucleus</location>
    </subcellularLocation>
</comment>
<dbReference type="GO" id="GO:0005634">
    <property type="term" value="C:nucleus"/>
    <property type="evidence" value="ECO:0007669"/>
    <property type="project" value="UniProtKB-SubCell"/>
</dbReference>
<dbReference type="InterPro" id="IPR045239">
    <property type="entry name" value="bHLH95_bHLH"/>
</dbReference>
<dbReference type="InterPro" id="IPR045843">
    <property type="entry name" value="IND-like"/>
</dbReference>
<name>A0A0D3ELD7_9ORYZ</name>
<evidence type="ECO:0000313" key="8">
    <source>
        <dbReference type="Proteomes" id="UP000026960"/>
    </source>
</evidence>
<feature type="region of interest" description="Disordered" evidence="6">
    <location>
        <begin position="321"/>
        <end position="348"/>
    </location>
</feature>
<evidence type="ECO:0008006" key="9">
    <source>
        <dbReference type="Google" id="ProtNLM"/>
    </source>
</evidence>
<reference evidence="7" key="1">
    <citation type="journal article" date="2009" name="Rice">
        <title>De Novo Next Generation Sequencing of Plant Genomes.</title>
        <authorList>
            <person name="Rounsley S."/>
            <person name="Marri P.R."/>
            <person name="Yu Y."/>
            <person name="He R."/>
            <person name="Sisneros N."/>
            <person name="Goicoechea J.L."/>
            <person name="Lee S.J."/>
            <person name="Angelova A."/>
            <person name="Kudrna D."/>
            <person name="Luo M."/>
            <person name="Affourtit J."/>
            <person name="Desany B."/>
            <person name="Knight J."/>
            <person name="Niazi F."/>
            <person name="Egholm M."/>
            <person name="Wing R.A."/>
        </authorList>
    </citation>
    <scope>NUCLEOTIDE SEQUENCE [LARGE SCALE GENOMIC DNA]</scope>
    <source>
        <strain evidence="7">cv. IRGC 105608</strain>
    </source>
</reference>
<protein>
    <recommendedName>
        <fullName evidence="9">BHLH domain-containing protein</fullName>
    </recommendedName>
</protein>
<dbReference type="InterPro" id="IPR036638">
    <property type="entry name" value="HLH_DNA-bd_sf"/>
</dbReference>
<dbReference type="PANTHER" id="PTHR16223:SF235">
    <property type="entry name" value="OS01G0230200 PROTEIN"/>
    <property type="match status" value="1"/>
</dbReference>
<sequence length="399" mass="41675">MLSSGGELKSSSLVQQMVWVGTGNSSSSSIMGSLRQLPCSEEQDAASSPASMLFLPQQLLLHASSNSSPCLNIPEVNLSTGLHPLGSFHGDVQQQEIISGMPDQSWRQLLLGGLVGDHEKYSVATALLSKGLDDEASMPHEASAAAYDFYGHGGGAGDEILQASPEASSCKSQLSQMLLQAAASSPRSCVTTSGLGSSMMEFSNTAAVAPAAEPELTRKHHAGQSDNSSECNSTETGSALKKARVQASSSAQSTLKVRKERLGDRITALHQITDTASVLQETIGYIRFLLGQIEALSYPYLGQCCSANPMQQQTGIMAGERSTDGLFPEFPAGQDAEKDGKKQQAKKDDDLRSRGLCLVPVSCMPHLAADDVVVGSDFWAAAAGGGGGGAPPLAGMNLR</sequence>
<evidence type="ECO:0000256" key="6">
    <source>
        <dbReference type="SAM" id="MobiDB-lite"/>
    </source>
</evidence>
<dbReference type="HOGENOM" id="CLU_041735_3_0_1"/>
<feature type="compositionally biased region" description="Polar residues" evidence="6">
    <location>
        <begin position="224"/>
        <end position="237"/>
    </location>
</feature>
<dbReference type="eggNOG" id="ENOG502QUMC">
    <property type="taxonomic scope" value="Eukaryota"/>
</dbReference>
<evidence type="ECO:0000256" key="5">
    <source>
        <dbReference type="ARBA" id="ARBA00023242"/>
    </source>
</evidence>
<evidence type="ECO:0000313" key="7">
    <source>
        <dbReference type="EnsemblPlants" id="OBART01G08200.1"/>
    </source>
</evidence>
<dbReference type="STRING" id="65489.A0A0D3ELD7"/>
<dbReference type="EnsemblPlants" id="OBART01G08200.1">
    <property type="protein sequence ID" value="OBART01G08200.1"/>
    <property type="gene ID" value="OBART01G08200"/>
</dbReference>
<keyword evidence="4" id="KW-0804">Transcription</keyword>
<evidence type="ECO:0000256" key="1">
    <source>
        <dbReference type="ARBA" id="ARBA00004123"/>
    </source>
</evidence>
<dbReference type="GO" id="GO:0046983">
    <property type="term" value="F:protein dimerization activity"/>
    <property type="evidence" value="ECO:0007669"/>
    <property type="project" value="InterPro"/>
</dbReference>
<evidence type="ECO:0000256" key="3">
    <source>
        <dbReference type="ARBA" id="ARBA00023015"/>
    </source>
</evidence>
<evidence type="ECO:0000256" key="2">
    <source>
        <dbReference type="ARBA" id="ARBA00005510"/>
    </source>
</evidence>
<keyword evidence="3" id="KW-0805">Transcription regulation</keyword>
<feature type="compositionally biased region" description="Basic and acidic residues" evidence="6">
    <location>
        <begin position="335"/>
        <end position="348"/>
    </location>
</feature>
<keyword evidence="5" id="KW-0539">Nucleus</keyword>
<evidence type="ECO:0000256" key="4">
    <source>
        <dbReference type="ARBA" id="ARBA00023163"/>
    </source>
</evidence>
<dbReference type="PaxDb" id="65489-OBART01G08200.1"/>
<dbReference type="Proteomes" id="UP000026960">
    <property type="component" value="Chromosome 1"/>
</dbReference>
<comment type="similarity">
    <text evidence="2">Belongs to the bHLH protein family.</text>
</comment>
<dbReference type="CDD" id="cd11393">
    <property type="entry name" value="bHLH_AtbHLH_like"/>
    <property type="match status" value="1"/>
</dbReference>
<accession>A0A0D3ELD7</accession>
<dbReference type="Gramene" id="OBART01G08200.1">
    <property type="protein sequence ID" value="OBART01G08200.1"/>
    <property type="gene ID" value="OBART01G08200"/>
</dbReference>
<proteinExistence type="inferred from homology"/>
<reference evidence="7" key="2">
    <citation type="submission" date="2015-03" db="UniProtKB">
        <authorList>
            <consortium name="EnsemblPlants"/>
        </authorList>
    </citation>
    <scope>IDENTIFICATION</scope>
</reference>
<dbReference type="AlphaFoldDB" id="A0A0D3ELD7"/>